<gene>
    <name evidence="2" type="ORF">SVXNc_0537</name>
</gene>
<evidence type="ECO:0000313" key="2">
    <source>
        <dbReference type="EMBL" id="WEL19555.1"/>
    </source>
</evidence>
<keyword evidence="3" id="KW-1185">Reference proteome</keyword>
<dbReference type="RefSeq" id="WP_347721395.1">
    <property type="nucleotide sequence ID" value="NZ_CP104395.1"/>
</dbReference>
<evidence type="ECO:0000256" key="1">
    <source>
        <dbReference type="SAM" id="MobiDB-lite"/>
    </source>
</evidence>
<dbReference type="EMBL" id="CP104395">
    <property type="protein sequence ID" value="WEL19555.1"/>
    <property type="molecule type" value="Genomic_DNA"/>
</dbReference>
<evidence type="ECO:0000313" key="3">
    <source>
        <dbReference type="Proteomes" id="UP001218034"/>
    </source>
</evidence>
<feature type="region of interest" description="Disordered" evidence="1">
    <location>
        <begin position="81"/>
        <end position="107"/>
    </location>
</feature>
<feature type="compositionally biased region" description="Basic and acidic residues" evidence="1">
    <location>
        <begin position="81"/>
        <end position="94"/>
    </location>
</feature>
<accession>A0ABY8CGF3</accession>
<name>A0ABY8CGF3_9ARCH</name>
<dbReference type="GeneID" id="90589974"/>
<feature type="compositionally biased region" description="Basic residues" evidence="1">
    <location>
        <begin position="95"/>
        <end position="107"/>
    </location>
</feature>
<protein>
    <submittedName>
        <fullName evidence="2">Uncharacterized protein</fullName>
    </submittedName>
</protein>
<dbReference type="Proteomes" id="UP001218034">
    <property type="component" value="Chromosome"/>
</dbReference>
<sequence length="107" mass="12311">MDELIENLLGIDSIKAVKRQSDDVLKIELFSREIPNSELVEIRGDLRTVTPTVRSKLENARESGEINGWSWIVRPEKKYQSTSLGRDKVSDRKAKGYRPGHYRVNVK</sequence>
<proteinExistence type="predicted"/>
<reference evidence="2 3" key="1">
    <citation type="submission" date="2022-09" db="EMBL/GenBank/DDBJ databases">
        <title>Xylan utilization by haloarchaea-nanohaloarchaea associations.</title>
        <authorList>
            <person name="Yakimov M."/>
        </authorList>
    </citation>
    <scope>NUCLEOTIDE SEQUENCE [LARGE SCALE GENOMIC DNA]</scope>
    <source>
        <strain evidence="2 3">SVXNc</strain>
    </source>
</reference>
<organism evidence="2 3">
    <name type="scientific">Candidatus Nanohalococcus occultus</name>
    <dbReference type="NCBI Taxonomy" id="2978047"/>
    <lineage>
        <taxon>Archaea</taxon>
        <taxon>Candidatus Nanohalarchaeota</taxon>
        <taxon>Candidatus Nanohalarchaeota incertae sedis</taxon>
        <taxon>Candidatus Nanohalococcus</taxon>
    </lineage>
</organism>